<evidence type="ECO:0008006" key="2">
    <source>
        <dbReference type="Google" id="ProtNLM"/>
    </source>
</evidence>
<sequence>MGSETTKTERVFKQTEFGELTKINSQKTSKICQGQTVYRANDNISQVLRKGDQFYLDGGHKNHLEVFDMNDKFKRVLNLDGSINYDKTAKAEREGRTLK</sequence>
<protein>
    <recommendedName>
        <fullName evidence="2">Hemagglutinin</fullName>
    </recommendedName>
</protein>
<dbReference type="EMBL" id="CP157947">
    <property type="protein sequence ID" value="XBS68904.1"/>
    <property type="molecule type" value="Genomic_DNA"/>
</dbReference>
<dbReference type="AlphaFoldDB" id="A0AAU7Q6X6"/>
<accession>A0AAU7Q6X6</accession>
<name>A0AAU7Q6X6_9GAMM</name>
<proteinExistence type="predicted"/>
<organism evidence="1">
    <name type="scientific">Acerihabitans sp. KWT182</name>
    <dbReference type="NCBI Taxonomy" id="3157919"/>
    <lineage>
        <taxon>Bacteria</taxon>
        <taxon>Pseudomonadati</taxon>
        <taxon>Pseudomonadota</taxon>
        <taxon>Gammaproteobacteria</taxon>
        <taxon>Enterobacterales</taxon>
        <taxon>Pectobacteriaceae</taxon>
        <taxon>Acerihabitans</taxon>
    </lineage>
</organism>
<evidence type="ECO:0000313" key="1">
    <source>
        <dbReference type="EMBL" id="XBS68904.1"/>
    </source>
</evidence>
<gene>
    <name evidence="1" type="ORF">ABK905_20435</name>
</gene>
<reference evidence="1" key="1">
    <citation type="submission" date="2024-06" db="EMBL/GenBank/DDBJ databases">
        <authorList>
            <person name="Coelho C."/>
            <person name="Bento M."/>
            <person name="Garcia E."/>
            <person name="Camelo A."/>
            <person name="Brandao I."/>
            <person name="Espirito Santo C."/>
            <person name="Trovao J."/>
            <person name="Verissimo A."/>
            <person name="Costa J."/>
            <person name="Tiago I."/>
        </authorList>
    </citation>
    <scope>NUCLEOTIDE SEQUENCE</scope>
    <source>
        <strain evidence="1">KWT182</strain>
    </source>
</reference>